<keyword evidence="3" id="KW-0805">Transcription regulation</keyword>
<protein>
    <submittedName>
        <fullName evidence="7">LysR family transcriptional regulator</fullName>
    </submittedName>
</protein>
<dbReference type="Gene3D" id="1.10.10.10">
    <property type="entry name" value="Winged helix-like DNA-binding domain superfamily/Winged helix DNA-binding domain"/>
    <property type="match status" value="1"/>
</dbReference>
<sequence length="331" mass="37266">MDRIDAMRVFIRVAEQRSFTQTAQDLNLPRSTVTDAIKQLEKRLNVRLLQRTTRHVSPTLDGEAYYQRCLRIIADIEDAEMAFANAKPRGLLRIDVQGTLARHFVLPQLPNFIDQYPDIELFISEGDRLVDLIREGIDGVLRVGNLQDSDMVARRVALLPQVTCAAPQYLQRQGTPLELDQLSGHQMVGFRSSATGSLMPLEFGTDTPFNTNKIWRTNEIPTDEVTIEKPYPPSTVHSHTKTQQVKLPTVLSVSGAESFVAAARLGLGIIQVPRYHIESDLTAGTLIEILPKYAPPPMPVSFLYPHNRQLSPRVRIFSDWLSQLFLASTIK</sequence>
<dbReference type="PROSITE" id="PS50931">
    <property type="entry name" value="HTH_LYSR"/>
    <property type="match status" value="1"/>
</dbReference>
<evidence type="ECO:0000259" key="6">
    <source>
        <dbReference type="PROSITE" id="PS50931"/>
    </source>
</evidence>
<keyword evidence="4" id="KW-0238">DNA-binding</keyword>
<evidence type="ECO:0000256" key="3">
    <source>
        <dbReference type="ARBA" id="ARBA00023015"/>
    </source>
</evidence>
<keyword evidence="5" id="KW-0804">Transcription</keyword>
<name>A0A209A418_YERIN</name>
<dbReference type="GO" id="GO:0043565">
    <property type="term" value="F:sequence-specific DNA binding"/>
    <property type="evidence" value="ECO:0007669"/>
    <property type="project" value="TreeGrafter"/>
</dbReference>
<dbReference type="EMBL" id="NHOI01000010">
    <property type="protein sequence ID" value="OVZ87455.1"/>
    <property type="molecule type" value="Genomic_DNA"/>
</dbReference>
<proteinExistence type="inferred from homology"/>
<comment type="caution">
    <text evidence="7">The sequence shown here is derived from an EMBL/GenBank/DDBJ whole genome shotgun (WGS) entry which is preliminary data.</text>
</comment>
<dbReference type="PANTHER" id="PTHR30537:SF72">
    <property type="entry name" value="LYSR FAMILY TRANSCRIPTIONAL REGULATOR"/>
    <property type="match status" value="1"/>
</dbReference>
<dbReference type="InterPro" id="IPR000847">
    <property type="entry name" value="LysR_HTH_N"/>
</dbReference>
<evidence type="ECO:0000313" key="7">
    <source>
        <dbReference type="EMBL" id="OVZ87455.1"/>
    </source>
</evidence>
<dbReference type="AlphaFoldDB" id="A0A209A418"/>
<dbReference type="Proteomes" id="UP000196440">
    <property type="component" value="Unassembled WGS sequence"/>
</dbReference>
<comment type="similarity">
    <text evidence="1">Belongs to the LysR transcriptional regulatory family.</text>
</comment>
<reference evidence="7 8" key="1">
    <citation type="submission" date="2017-05" db="EMBL/GenBank/DDBJ databases">
        <title>Whole genome sequencing of Yersinia kristensenii.</title>
        <authorList>
            <person name="Campioni F."/>
        </authorList>
    </citation>
    <scope>NUCLEOTIDE SEQUENCE [LARGE SCALE GENOMIC DNA]</scope>
    <source>
        <strain evidence="7 8">CFSAN060536</strain>
    </source>
</reference>
<dbReference type="InterPro" id="IPR005119">
    <property type="entry name" value="LysR_subst-bd"/>
</dbReference>
<evidence type="ECO:0000313" key="8">
    <source>
        <dbReference type="Proteomes" id="UP000196440"/>
    </source>
</evidence>
<dbReference type="CDD" id="cd08472">
    <property type="entry name" value="PBP2_CrgA_like_3"/>
    <property type="match status" value="1"/>
</dbReference>
<dbReference type="Gene3D" id="3.40.190.290">
    <property type="match status" value="1"/>
</dbReference>
<accession>A0A209A418</accession>
<dbReference type="InterPro" id="IPR036388">
    <property type="entry name" value="WH-like_DNA-bd_sf"/>
</dbReference>
<organism evidence="7 8">
    <name type="scientific">Yersinia intermedia</name>
    <dbReference type="NCBI Taxonomy" id="631"/>
    <lineage>
        <taxon>Bacteria</taxon>
        <taxon>Pseudomonadati</taxon>
        <taxon>Pseudomonadota</taxon>
        <taxon>Gammaproteobacteria</taxon>
        <taxon>Enterobacterales</taxon>
        <taxon>Yersiniaceae</taxon>
        <taxon>Yersinia</taxon>
    </lineage>
</organism>
<dbReference type="SUPFAM" id="SSF53850">
    <property type="entry name" value="Periplasmic binding protein-like II"/>
    <property type="match status" value="2"/>
</dbReference>
<evidence type="ECO:0000256" key="1">
    <source>
        <dbReference type="ARBA" id="ARBA00009437"/>
    </source>
</evidence>
<dbReference type="SUPFAM" id="SSF46785">
    <property type="entry name" value="Winged helix' DNA-binding domain"/>
    <property type="match status" value="1"/>
</dbReference>
<gene>
    <name evidence="7" type="ORF">CBW57_07595</name>
</gene>
<dbReference type="RefSeq" id="WP_050312158.1">
    <property type="nucleotide sequence ID" value="NZ_CBCPKE010000002.1"/>
</dbReference>
<feature type="domain" description="HTH lysR-type" evidence="6">
    <location>
        <begin position="1"/>
        <end position="59"/>
    </location>
</feature>
<dbReference type="InterPro" id="IPR058163">
    <property type="entry name" value="LysR-type_TF_proteobact-type"/>
</dbReference>
<dbReference type="Pfam" id="PF03466">
    <property type="entry name" value="LysR_substrate"/>
    <property type="match status" value="2"/>
</dbReference>
<dbReference type="InterPro" id="IPR036390">
    <property type="entry name" value="WH_DNA-bd_sf"/>
</dbReference>
<dbReference type="GO" id="GO:0006351">
    <property type="term" value="P:DNA-templated transcription"/>
    <property type="evidence" value="ECO:0007669"/>
    <property type="project" value="TreeGrafter"/>
</dbReference>
<evidence type="ECO:0000256" key="2">
    <source>
        <dbReference type="ARBA" id="ARBA00022491"/>
    </source>
</evidence>
<dbReference type="PANTHER" id="PTHR30537">
    <property type="entry name" value="HTH-TYPE TRANSCRIPTIONAL REGULATOR"/>
    <property type="match status" value="1"/>
</dbReference>
<keyword evidence="2" id="KW-0678">Repressor</keyword>
<dbReference type="FunFam" id="1.10.10.10:FF:000001">
    <property type="entry name" value="LysR family transcriptional regulator"/>
    <property type="match status" value="1"/>
</dbReference>
<evidence type="ECO:0000256" key="5">
    <source>
        <dbReference type="ARBA" id="ARBA00023163"/>
    </source>
</evidence>
<dbReference type="Pfam" id="PF00126">
    <property type="entry name" value="HTH_1"/>
    <property type="match status" value="1"/>
</dbReference>
<dbReference type="GO" id="GO:0003700">
    <property type="term" value="F:DNA-binding transcription factor activity"/>
    <property type="evidence" value="ECO:0007669"/>
    <property type="project" value="InterPro"/>
</dbReference>
<evidence type="ECO:0000256" key="4">
    <source>
        <dbReference type="ARBA" id="ARBA00023125"/>
    </source>
</evidence>